<sequence>MELYVRLQELLKERNMTQKELAEATGLRPTTISELCNNVRSTINREHLVKVAETLGISDIKELIELRK</sequence>
<proteinExistence type="predicted"/>
<dbReference type="InterPro" id="IPR001387">
    <property type="entry name" value="Cro/C1-type_HTH"/>
</dbReference>
<dbReference type="Proteomes" id="UP001575622">
    <property type="component" value="Unassembled WGS sequence"/>
</dbReference>
<protein>
    <submittedName>
        <fullName evidence="2">Helix-turn-helix domain-containing protein</fullName>
    </submittedName>
</protein>
<feature type="domain" description="HTH cro/C1-type" evidence="1">
    <location>
        <begin position="7"/>
        <end position="63"/>
    </location>
</feature>
<evidence type="ECO:0000313" key="2">
    <source>
        <dbReference type="EMBL" id="MFB0840938.1"/>
    </source>
</evidence>
<dbReference type="EMBL" id="JBHDLN010000001">
    <property type="protein sequence ID" value="MFB0840938.1"/>
    <property type="molecule type" value="Genomic_DNA"/>
</dbReference>
<dbReference type="CDD" id="cd00093">
    <property type="entry name" value="HTH_XRE"/>
    <property type="match status" value="1"/>
</dbReference>
<name>A0ABV4USX9_9BACL</name>
<dbReference type="SUPFAM" id="SSF47413">
    <property type="entry name" value="lambda repressor-like DNA-binding domains"/>
    <property type="match status" value="1"/>
</dbReference>
<evidence type="ECO:0000259" key="1">
    <source>
        <dbReference type="PROSITE" id="PS50943"/>
    </source>
</evidence>
<gene>
    <name evidence="2" type="ORF">ACEU3E_02035</name>
</gene>
<dbReference type="Pfam" id="PF01381">
    <property type="entry name" value="HTH_3"/>
    <property type="match status" value="1"/>
</dbReference>
<accession>A0ABV4USX9</accession>
<evidence type="ECO:0000313" key="3">
    <source>
        <dbReference type="Proteomes" id="UP001575622"/>
    </source>
</evidence>
<dbReference type="Gene3D" id="1.10.260.40">
    <property type="entry name" value="lambda repressor-like DNA-binding domains"/>
    <property type="match status" value="1"/>
</dbReference>
<dbReference type="RefSeq" id="WP_373948256.1">
    <property type="nucleotide sequence ID" value="NZ_JBHDLN010000001.1"/>
</dbReference>
<dbReference type="SMART" id="SM00530">
    <property type="entry name" value="HTH_XRE"/>
    <property type="match status" value="1"/>
</dbReference>
<keyword evidence="3" id="KW-1185">Reference proteome</keyword>
<dbReference type="InterPro" id="IPR010982">
    <property type="entry name" value="Lambda_DNA-bd_dom_sf"/>
</dbReference>
<reference evidence="2 3" key="1">
    <citation type="submission" date="2024-09" db="EMBL/GenBank/DDBJ databases">
        <authorList>
            <person name="Makale K.P.P."/>
            <person name="Makhzoum A."/>
            <person name="Rantong G."/>
            <person name="Rahube T.O."/>
        </authorList>
    </citation>
    <scope>NUCLEOTIDE SEQUENCE [LARGE SCALE GENOMIC DNA]</scope>
    <source>
        <strain evidence="2 3">KM_D13</strain>
    </source>
</reference>
<comment type="caution">
    <text evidence="2">The sequence shown here is derived from an EMBL/GenBank/DDBJ whole genome shotgun (WGS) entry which is preliminary data.</text>
</comment>
<dbReference type="PROSITE" id="PS50943">
    <property type="entry name" value="HTH_CROC1"/>
    <property type="match status" value="1"/>
</dbReference>
<organism evidence="2 3">
    <name type="scientific">Paenibacillus oleatilyticus</name>
    <dbReference type="NCBI Taxonomy" id="2594886"/>
    <lineage>
        <taxon>Bacteria</taxon>
        <taxon>Bacillati</taxon>
        <taxon>Bacillota</taxon>
        <taxon>Bacilli</taxon>
        <taxon>Bacillales</taxon>
        <taxon>Paenibacillaceae</taxon>
        <taxon>Paenibacillus</taxon>
    </lineage>
</organism>